<accession>A0A852X804</accession>
<feature type="compositionally biased region" description="Low complexity" evidence="3">
    <location>
        <begin position="118"/>
        <end position="176"/>
    </location>
</feature>
<dbReference type="EMBL" id="JACBZX010000001">
    <property type="protein sequence ID" value="NYG36404.1"/>
    <property type="molecule type" value="Genomic_DNA"/>
</dbReference>
<evidence type="ECO:0000256" key="4">
    <source>
        <dbReference type="SAM" id="SignalP"/>
    </source>
</evidence>
<comment type="caution">
    <text evidence="6">The sequence shown here is derived from an EMBL/GenBank/DDBJ whole genome shotgun (WGS) entry which is preliminary data.</text>
</comment>
<evidence type="ECO:0000256" key="2">
    <source>
        <dbReference type="ARBA" id="ARBA00022801"/>
    </source>
</evidence>
<dbReference type="Gene3D" id="1.10.530.10">
    <property type="match status" value="1"/>
</dbReference>
<evidence type="ECO:0000313" key="7">
    <source>
        <dbReference type="Proteomes" id="UP000592181"/>
    </source>
</evidence>
<dbReference type="CDD" id="cd13925">
    <property type="entry name" value="RPF"/>
    <property type="match status" value="1"/>
</dbReference>
<feature type="region of interest" description="Disordered" evidence="3">
    <location>
        <begin position="115"/>
        <end position="206"/>
    </location>
</feature>
<evidence type="ECO:0000256" key="1">
    <source>
        <dbReference type="ARBA" id="ARBA00010830"/>
    </source>
</evidence>
<dbReference type="RefSeq" id="WP_281366901.1">
    <property type="nucleotide sequence ID" value="NZ_JACBZX010000001.1"/>
</dbReference>
<gene>
    <name evidence="6" type="ORF">BJY28_000873</name>
</gene>
<feature type="chain" id="PRO_5032938748" description="Resuscitation-promoting factor core lysozyme-like domain-containing protein" evidence="4">
    <location>
        <begin position="32"/>
        <end position="206"/>
    </location>
</feature>
<proteinExistence type="inferred from homology"/>
<name>A0A852X804_9MICO</name>
<dbReference type="GO" id="GO:0016787">
    <property type="term" value="F:hydrolase activity"/>
    <property type="evidence" value="ECO:0007669"/>
    <property type="project" value="UniProtKB-KW"/>
</dbReference>
<dbReference type="SUPFAM" id="SSF53955">
    <property type="entry name" value="Lysozyme-like"/>
    <property type="match status" value="1"/>
</dbReference>
<feature type="domain" description="Resuscitation-promoting factor core lysozyme-like" evidence="5">
    <location>
        <begin position="39"/>
        <end position="108"/>
    </location>
</feature>
<reference evidence="6 7" key="1">
    <citation type="submission" date="2020-07" db="EMBL/GenBank/DDBJ databases">
        <title>Sequencing the genomes of 1000 actinobacteria strains.</title>
        <authorList>
            <person name="Klenk H.-P."/>
        </authorList>
    </citation>
    <scope>NUCLEOTIDE SEQUENCE [LARGE SCALE GENOMIC DNA]</scope>
    <source>
        <strain evidence="6 7">DSM 24723</strain>
    </source>
</reference>
<organism evidence="6 7">
    <name type="scientific">Janibacter alkaliphilus</name>
    <dbReference type="NCBI Taxonomy" id="1069963"/>
    <lineage>
        <taxon>Bacteria</taxon>
        <taxon>Bacillati</taxon>
        <taxon>Actinomycetota</taxon>
        <taxon>Actinomycetes</taxon>
        <taxon>Micrococcales</taxon>
        <taxon>Intrasporangiaceae</taxon>
        <taxon>Janibacter</taxon>
    </lineage>
</organism>
<keyword evidence="4" id="KW-0732">Signal</keyword>
<dbReference type="Pfam" id="PF06737">
    <property type="entry name" value="Transglycosylas"/>
    <property type="match status" value="1"/>
</dbReference>
<dbReference type="AlphaFoldDB" id="A0A852X804"/>
<protein>
    <recommendedName>
        <fullName evidence="5">Resuscitation-promoting factor core lysozyme-like domain-containing protein</fullName>
    </recommendedName>
</protein>
<dbReference type="Proteomes" id="UP000592181">
    <property type="component" value="Unassembled WGS sequence"/>
</dbReference>
<feature type="signal peptide" evidence="4">
    <location>
        <begin position="1"/>
        <end position="31"/>
    </location>
</feature>
<dbReference type="InterPro" id="IPR023346">
    <property type="entry name" value="Lysozyme-like_dom_sf"/>
</dbReference>
<evidence type="ECO:0000256" key="3">
    <source>
        <dbReference type="SAM" id="MobiDB-lite"/>
    </source>
</evidence>
<comment type="similarity">
    <text evidence="1">Belongs to the transglycosylase family. Rpf subfamily.</text>
</comment>
<evidence type="ECO:0000313" key="6">
    <source>
        <dbReference type="EMBL" id="NYG36404.1"/>
    </source>
</evidence>
<sequence>MKTSLRRTLAGIGVGGTMLVGGAMTAGSAQAADTGIPVLEAIKQCESGGDYTAVNPSSGASGAYQFLDSTWQSMDAAGGYTSASSAPESVQDAAAIELYTEQGTTPWLASQSCWAGAETSGTSGNDTSTTDTSTTETSSTETSTASTEATGSTDENETGTAQTAATGTGAQAPTAGERPQGAPAQGERPSGAPAQAGGQPGENCPR</sequence>
<dbReference type="InterPro" id="IPR010618">
    <property type="entry name" value="RPF"/>
</dbReference>
<evidence type="ECO:0000259" key="5">
    <source>
        <dbReference type="Pfam" id="PF06737"/>
    </source>
</evidence>
<keyword evidence="7" id="KW-1185">Reference proteome</keyword>
<keyword evidence="2" id="KW-0378">Hydrolase</keyword>